<organism evidence="2 3">
    <name type="scientific">Nepenthes gracilis</name>
    <name type="common">Slender pitcher plant</name>
    <dbReference type="NCBI Taxonomy" id="150966"/>
    <lineage>
        <taxon>Eukaryota</taxon>
        <taxon>Viridiplantae</taxon>
        <taxon>Streptophyta</taxon>
        <taxon>Embryophyta</taxon>
        <taxon>Tracheophyta</taxon>
        <taxon>Spermatophyta</taxon>
        <taxon>Magnoliopsida</taxon>
        <taxon>eudicotyledons</taxon>
        <taxon>Gunneridae</taxon>
        <taxon>Pentapetalae</taxon>
        <taxon>Caryophyllales</taxon>
        <taxon>Nepenthaceae</taxon>
        <taxon>Nepenthes</taxon>
    </lineage>
</organism>
<gene>
    <name evidence="2" type="ORF">Nepgr_030386</name>
</gene>
<feature type="repeat" description="WD" evidence="1">
    <location>
        <begin position="43"/>
        <end position="72"/>
    </location>
</feature>
<dbReference type="AlphaFoldDB" id="A0AAD3Y453"/>
<dbReference type="InterPro" id="IPR001680">
    <property type="entry name" value="WD40_rpt"/>
</dbReference>
<reference evidence="2" key="1">
    <citation type="submission" date="2023-05" db="EMBL/GenBank/DDBJ databases">
        <title>Nepenthes gracilis genome sequencing.</title>
        <authorList>
            <person name="Fukushima K."/>
        </authorList>
    </citation>
    <scope>NUCLEOTIDE SEQUENCE</scope>
    <source>
        <strain evidence="2">SING2019-196</strain>
    </source>
</reference>
<dbReference type="Proteomes" id="UP001279734">
    <property type="component" value="Unassembled WGS sequence"/>
</dbReference>
<dbReference type="InterPro" id="IPR015943">
    <property type="entry name" value="WD40/YVTN_repeat-like_dom_sf"/>
</dbReference>
<dbReference type="SUPFAM" id="SSF50978">
    <property type="entry name" value="WD40 repeat-like"/>
    <property type="match status" value="1"/>
</dbReference>
<evidence type="ECO:0000256" key="1">
    <source>
        <dbReference type="PROSITE-ProRule" id="PRU00221"/>
    </source>
</evidence>
<dbReference type="Gene3D" id="2.130.10.10">
    <property type="entry name" value="YVTN repeat-like/Quinoprotein amine dehydrogenase"/>
    <property type="match status" value="1"/>
</dbReference>
<sequence length="645" mass="71721">MLWSLFDFFTISFNDGTTIKPCYLLSRSGRMGSSNIRDILTCFSPSLDFFAVSSGDGRIKIWDTRNGQLQTEFSDIFLSDNTNNYAMLERGHLSVDYTCMNWLSSERKKKRKLGTTLVLGTGSGDVLALDVSAGQLKWKVSDCHPGGVSAISYSSQVSCIYTSGADGMVCEIDPNSGNLLRKFKASVKAISSMSVSPDGKIVATASAQMKIFNCSDHKKVQKFSGHPGTVRCMILTEGGNYILSSAVSERYVAIWRIDGSKKQSASCVLAMEHPAVYLASRCVDDGDANDMGFYVLAISETGICYFWYGKDIDELCISKPTKISLSLDDDYLKNHKNTLPAIFAAKIQSIVKRSSAHVFFAHGLPIKPYFEKIIVQHGKDLKLNFSEEGILLPLSQSSKSRKRLDVCSGATVLDRANAEDALLPIPKVFEFHDKLKRDQILNVGSDYQTELMDSKVVMEKTEANTATCCMEDRLRSLGILSCQDDVKKKSMLSSTIFKGIDLEATMPQRKMRTAILSMTPCDAYKLLTILLSVWQSRSCSRKYVLPWICSILVNQRHQILSEDHENAALNLLYRISKHKASTAQSLMQLSGRLQLLTTQIDKAAQLKTETFPQDSDMIESEDEVVDEVIFREEDETQSSSDAVDD</sequence>
<keyword evidence="1" id="KW-0853">WD repeat</keyword>
<dbReference type="EMBL" id="BSYO01000034">
    <property type="protein sequence ID" value="GMH28543.1"/>
    <property type="molecule type" value="Genomic_DNA"/>
</dbReference>
<comment type="caution">
    <text evidence="2">The sequence shown here is derived from an EMBL/GenBank/DDBJ whole genome shotgun (WGS) entry which is preliminary data.</text>
</comment>
<name>A0AAD3Y453_NEPGR</name>
<dbReference type="Pfam" id="PF00400">
    <property type="entry name" value="WD40"/>
    <property type="match status" value="3"/>
</dbReference>
<evidence type="ECO:0000313" key="3">
    <source>
        <dbReference type="Proteomes" id="UP001279734"/>
    </source>
</evidence>
<keyword evidence="3" id="KW-1185">Reference proteome</keyword>
<dbReference type="InterPro" id="IPR036322">
    <property type="entry name" value="WD40_repeat_dom_sf"/>
</dbReference>
<dbReference type="PROSITE" id="PS50082">
    <property type="entry name" value="WD_REPEATS_2"/>
    <property type="match status" value="1"/>
</dbReference>
<proteinExistence type="predicted"/>
<dbReference type="PANTHER" id="PTHR45290:SF1">
    <property type="entry name" value="OS03G0300300 PROTEIN"/>
    <property type="match status" value="1"/>
</dbReference>
<dbReference type="PANTHER" id="PTHR45290">
    <property type="entry name" value="OS03G0300300 PROTEIN"/>
    <property type="match status" value="1"/>
</dbReference>
<accession>A0AAD3Y453</accession>
<protein>
    <recommendedName>
        <fullName evidence="4">Small-subunit processome Utp12 domain-containing protein</fullName>
    </recommendedName>
</protein>
<dbReference type="SMART" id="SM00320">
    <property type="entry name" value="WD40"/>
    <property type="match status" value="4"/>
</dbReference>
<evidence type="ECO:0008006" key="4">
    <source>
        <dbReference type="Google" id="ProtNLM"/>
    </source>
</evidence>
<evidence type="ECO:0000313" key="2">
    <source>
        <dbReference type="EMBL" id="GMH28543.1"/>
    </source>
</evidence>